<gene>
    <name evidence="1" type="ORF">GGR17_002772</name>
</gene>
<proteinExistence type="predicted"/>
<keyword evidence="2" id="KW-1185">Reference proteome</keyword>
<sequence length="38" mass="4290">MALWRVSGRTPEAMSRVTFDHDFGTEVYGNVDMSLALE</sequence>
<protein>
    <submittedName>
        <fullName evidence="1">Uncharacterized protein</fullName>
    </submittedName>
</protein>
<dbReference type="AlphaFoldDB" id="A0A840CDM5"/>
<name>A0A840CDM5_9RHOB</name>
<reference evidence="1" key="1">
    <citation type="submission" date="2020-08" db="EMBL/GenBank/DDBJ databases">
        <title>Genomic Encyclopedia of Type Strains, Phase IV (KMG-IV): sequencing the most valuable type-strain genomes for metagenomic binning, comparative biology and taxonomic classification.</title>
        <authorList>
            <person name="Goeker M."/>
        </authorList>
    </citation>
    <scope>NUCLEOTIDE SEQUENCE [LARGE SCALE GENOMIC DNA]</scope>
    <source>
        <strain evidence="1">DSM 105040</strain>
    </source>
</reference>
<evidence type="ECO:0000313" key="2">
    <source>
        <dbReference type="Proteomes" id="UP000585681"/>
    </source>
</evidence>
<evidence type="ECO:0000313" key="1">
    <source>
        <dbReference type="EMBL" id="MBB4022953.1"/>
    </source>
</evidence>
<organism evidence="1 2">
    <name type="scientific">Actibacterium naphthalenivorans</name>
    <dbReference type="NCBI Taxonomy" id="1614693"/>
    <lineage>
        <taxon>Bacteria</taxon>
        <taxon>Pseudomonadati</taxon>
        <taxon>Pseudomonadota</taxon>
        <taxon>Alphaproteobacteria</taxon>
        <taxon>Rhodobacterales</taxon>
        <taxon>Roseobacteraceae</taxon>
        <taxon>Actibacterium</taxon>
    </lineage>
</organism>
<comment type="caution">
    <text evidence="1">The sequence shown here is derived from an EMBL/GenBank/DDBJ whole genome shotgun (WGS) entry which is preliminary data.</text>
</comment>
<dbReference type="Proteomes" id="UP000585681">
    <property type="component" value="Unassembled WGS sequence"/>
</dbReference>
<dbReference type="EMBL" id="JACIEQ010000003">
    <property type="protein sequence ID" value="MBB4022953.1"/>
    <property type="molecule type" value="Genomic_DNA"/>
</dbReference>
<accession>A0A840CDM5</accession>